<comment type="caution">
    <text evidence="2">The sequence shown here is derived from an EMBL/GenBank/DDBJ whole genome shotgun (WGS) entry which is preliminary data.</text>
</comment>
<dbReference type="OrthoDB" id="1688597at2759"/>
<reference evidence="2 3" key="1">
    <citation type="submission" date="2019-09" db="EMBL/GenBank/DDBJ databases">
        <authorList>
            <person name="Ou C."/>
        </authorList>
    </citation>
    <scope>NUCLEOTIDE SEQUENCE [LARGE SCALE GENOMIC DNA]</scope>
    <source>
        <strain evidence="2">S2</strain>
        <tissue evidence="2">Leaf</tissue>
    </source>
</reference>
<organism evidence="2 3">
    <name type="scientific">Pyrus ussuriensis x Pyrus communis</name>
    <dbReference type="NCBI Taxonomy" id="2448454"/>
    <lineage>
        <taxon>Eukaryota</taxon>
        <taxon>Viridiplantae</taxon>
        <taxon>Streptophyta</taxon>
        <taxon>Embryophyta</taxon>
        <taxon>Tracheophyta</taxon>
        <taxon>Spermatophyta</taxon>
        <taxon>Magnoliopsida</taxon>
        <taxon>eudicotyledons</taxon>
        <taxon>Gunneridae</taxon>
        <taxon>Pentapetalae</taxon>
        <taxon>rosids</taxon>
        <taxon>fabids</taxon>
        <taxon>Rosales</taxon>
        <taxon>Rosaceae</taxon>
        <taxon>Amygdaloideae</taxon>
        <taxon>Maleae</taxon>
        <taxon>Pyrus</taxon>
    </lineage>
</organism>
<sequence>MPEMEETDEDDDSHNILDNIMSHSNKIRDKFSLSCPQPHKKHRTSSTAEFASKRHGKGTSSTPKRAQTVLGRMHASNARGKATVALRRATAFKSDNPSFIVPMKRTYINGHSVVSSL</sequence>
<name>A0A5N5G7T7_9ROSA</name>
<proteinExistence type="predicted"/>
<dbReference type="EMBL" id="SMOL01000487">
    <property type="protein sequence ID" value="KAB2611416.1"/>
    <property type="molecule type" value="Genomic_DNA"/>
</dbReference>
<accession>A0A5N5G7T7</accession>
<feature type="region of interest" description="Disordered" evidence="1">
    <location>
        <begin position="35"/>
        <end position="64"/>
    </location>
</feature>
<keyword evidence="3" id="KW-1185">Reference proteome</keyword>
<evidence type="ECO:0000313" key="2">
    <source>
        <dbReference type="EMBL" id="KAB2611416.1"/>
    </source>
</evidence>
<dbReference type="AlphaFoldDB" id="A0A5N5G7T7"/>
<dbReference type="Proteomes" id="UP000327157">
    <property type="component" value="Chromosome 17"/>
</dbReference>
<protein>
    <submittedName>
        <fullName evidence="2">B3 domain-containing protein</fullName>
    </submittedName>
</protein>
<reference evidence="3" key="2">
    <citation type="submission" date="2019-10" db="EMBL/GenBank/DDBJ databases">
        <title>A de novo genome assembly of a pear dwarfing rootstock.</title>
        <authorList>
            <person name="Wang F."/>
            <person name="Wang J."/>
            <person name="Li S."/>
            <person name="Zhang Y."/>
            <person name="Fang M."/>
            <person name="Ma L."/>
            <person name="Zhao Y."/>
            <person name="Jiang S."/>
        </authorList>
    </citation>
    <scope>NUCLEOTIDE SEQUENCE [LARGE SCALE GENOMIC DNA]</scope>
</reference>
<evidence type="ECO:0000313" key="3">
    <source>
        <dbReference type="Proteomes" id="UP000327157"/>
    </source>
</evidence>
<gene>
    <name evidence="2" type="ORF">D8674_019448</name>
</gene>
<reference evidence="2 3" key="3">
    <citation type="submission" date="2019-11" db="EMBL/GenBank/DDBJ databases">
        <title>A de novo genome assembly of a pear dwarfing rootstock.</title>
        <authorList>
            <person name="Wang F."/>
            <person name="Wang J."/>
            <person name="Li S."/>
            <person name="Zhang Y."/>
            <person name="Fang M."/>
            <person name="Ma L."/>
            <person name="Zhao Y."/>
            <person name="Jiang S."/>
        </authorList>
    </citation>
    <scope>NUCLEOTIDE SEQUENCE [LARGE SCALE GENOMIC DNA]</scope>
    <source>
        <strain evidence="2">S2</strain>
        <tissue evidence="2">Leaf</tissue>
    </source>
</reference>
<evidence type="ECO:0000256" key="1">
    <source>
        <dbReference type="SAM" id="MobiDB-lite"/>
    </source>
</evidence>